<dbReference type="OrthoDB" id="9880149at2"/>
<dbReference type="EMBL" id="SRIO01000033">
    <property type="protein sequence ID" value="TFZ81240.1"/>
    <property type="molecule type" value="Genomic_DNA"/>
</dbReference>
<comment type="caution">
    <text evidence="1">The sequence shown here is derived from an EMBL/GenBank/DDBJ whole genome shotgun (WGS) entry which is preliminary data.</text>
</comment>
<reference evidence="1 2" key="1">
    <citation type="journal article" date="2019" name="ISME J.">
        <title>Candidatus Macondimonas diazotrophica, a novel gammaproteobacterial genus dominating crude-oil-contaminated coastal sediments.</title>
        <authorList>
            <person name="Karthikeyan S."/>
            <person name="Konstantinidis K."/>
        </authorList>
    </citation>
    <scope>NUCLEOTIDE SEQUENCE [LARGE SCALE GENOMIC DNA]</scope>
    <source>
        <strain evidence="1 2">KTK01</strain>
    </source>
</reference>
<sequence>MNKKISQGFSKGPVEVLCDEIGAVFNSNMETIPVFLSFITVLVAEIEHEAIMNAKIHKSQVEEKLQQAFVDMDELLSATEYNQIMYLADQFCIHEAPSHLLRQCAVAVKFGLERPCKSRHAADAAKNICRHIYGYSMHDIMINEFENQWVRDKFYDSLGRLAGEVRLEGYSA</sequence>
<dbReference type="AlphaFoldDB" id="A0A4Z0F6F1"/>
<accession>A0A4Z0F6F1</accession>
<gene>
    <name evidence="1" type="ORF">E4680_13240</name>
</gene>
<organism evidence="1 2">
    <name type="scientific">Candidatus Macondimonas diazotrophica</name>
    <dbReference type="NCBI Taxonomy" id="2305248"/>
    <lineage>
        <taxon>Bacteria</taxon>
        <taxon>Pseudomonadati</taxon>
        <taxon>Pseudomonadota</taxon>
        <taxon>Gammaproteobacteria</taxon>
        <taxon>Chromatiales</taxon>
        <taxon>Ectothiorhodospiraceae</taxon>
        <taxon>Candidatus Macondimonas</taxon>
    </lineage>
</organism>
<evidence type="ECO:0000313" key="2">
    <source>
        <dbReference type="Proteomes" id="UP000297890"/>
    </source>
</evidence>
<dbReference type="RefSeq" id="WP_135282898.1">
    <property type="nucleotide sequence ID" value="NZ_SRIO01000033.1"/>
</dbReference>
<proteinExistence type="predicted"/>
<evidence type="ECO:0000313" key="1">
    <source>
        <dbReference type="EMBL" id="TFZ81240.1"/>
    </source>
</evidence>
<protein>
    <submittedName>
        <fullName evidence="1">Uncharacterized protein</fullName>
    </submittedName>
</protein>
<name>A0A4Z0F6F1_9GAMM</name>
<dbReference type="Proteomes" id="UP000297890">
    <property type="component" value="Unassembled WGS sequence"/>
</dbReference>
<keyword evidence="2" id="KW-1185">Reference proteome</keyword>